<proteinExistence type="predicted"/>
<organism evidence="1">
    <name type="scientific">termite gut metagenome</name>
    <dbReference type="NCBI Taxonomy" id="433724"/>
    <lineage>
        <taxon>unclassified sequences</taxon>
        <taxon>metagenomes</taxon>
        <taxon>organismal metagenomes</taxon>
    </lineage>
</organism>
<dbReference type="GO" id="GO:0042262">
    <property type="term" value="P:DNA protection"/>
    <property type="evidence" value="ECO:0007669"/>
    <property type="project" value="InterPro"/>
</dbReference>
<dbReference type="Pfam" id="PF07352">
    <property type="entry name" value="Phage_Mu_Gam"/>
    <property type="match status" value="1"/>
</dbReference>
<dbReference type="AlphaFoldDB" id="A0A5J4QPL4"/>
<evidence type="ECO:0000313" key="1">
    <source>
        <dbReference type="EMBL" id="KAA6323099.1"/>
    </source>
</evidence>
<dbReference type="SUPFAM" id="SSF161266">
    <property type="entry name" value="Gam-like"/>
    <property type="match status" value="1"/>
</dbReference>
<protein>
    <recommendedName>
        <fullName evidence="2">Bacteriophage Mu Gam like protein</fullName>
    </recommendedName>
</protein>
<dbReference type="GO" id="GO:0003690">
    <property type="term" value="F:double-stranded DNA binding"/>
    <property type="evidence" value="ECO:0007669"/>
    <property type="project" value="InterPro"/>
</dbReference>
<name>A0A5J4QPL4_9ZZZZ</name>
<evidence type="ECO:0008006" key="2">
    <source>
        <dbReference type="Google" id="ProtNLM"/>
    </source>
</evidence>
<dbReference type="EMBL" id="SNRY01002884">
    <property type="protein sequence ID" value="KAA6323099.1"/>
    <property type="molecule type" value="Genomic_DNA"/>
</dbReference>
<gene>
    <name evidence="1" type="ORF">EZS27_027431</name>
</gene>
<dbReference type="Gene3D" id="1.20.5.170">
    <property type="match status" value="1"/>
</dbReference>
<dbReference type="InterPro" id="IPR009951">
    <property type="entry name" value="Host-nuc_inhib_Gam"/>
</dbReference>
<sequence length="172" mass="19790">MTKTREKKVVITGVSRERMEEAFGMFAFADAKLQGINATMDAAITKIREKYADDLAKWQAQKDETFDVLQTYASENRDDLFSKKKSMETAHGILGFRTGTPKLKTRKGFTWGAVLELLKEFNPSYVRMTEEIAKDKLLADRDDEDMPELMQKTGIKVEQDETFYVEPKKEEV</sequence>
<comment type="caution">
    <text evidence="1">The sequence shown here is derived from an EMBL/GenBank/DDBJ whole genome shotgun (WGS) entry which is preliminary data.</text>
</comment>
<accession>A0A5J4QPL4</accession>
<reference evidence="1" key="1">
    <citation type="submission" date="2019-03" db="EMBL/GenBank/DDBJ databases">
        <title>Single cell metagenomics reveals metabolic interactions within the superorganism composed of flagellate Streblomastix strix and complex community of Bacteroidetes bacteria on its surface.</title>
        <authorList>
            <person name="Treitli S.C."/>
            <person name="Kolisko M."/>
            <person name="Husnik F."/>
            <person name="Keeling P."/>
            <person name="Hampl V."/>
        </authorList>
    </citation>
    <scope>NUCLEOTIDE SEQUENCE</scope>
    <source>
        <strain evidence="1">STM</strain>
    </source>
</reference>